<dbReference type="GO" id="GO:0003735">
    <property type="term" value="F:structural constituent of ribosome"/>
    <property type="evidence" value="ECO:0007669"/>
    <property type="project" value="InterPro"/>
</dbReference>
<keyword evidence="3 5" id="KW-0687">Ribonucleoprotein</keyword>
<dbReference type="Proteomes" id="UP000298681">
    <property type="component" value="Unassembled WGS sequence"/>
</dbReference>
<gene>
    <name evidence="5 6" type="primary">rpmC</name>
    <name evidence="6" type="ORF">E4582_07380</name>
</gene>
<dbReference type="PANTHER" id="PTHR10916:SF0">
    <property type="entry name" value="LARGE RIBOSOMAL SUBUNIT PROTEIN UL29C"/>
    <property type="match status" value="1"/>
</dbReference>
<keyword evidence="7" id="KW-1185">Reference proteome</keyword>
<dbReference type="NCBIfam" id="TIGR00012">
    <property type="entry name" value="L29"/>
    <property type="match status" value="1"/>
</dbReference>
<comment type="similarity">
    <text evidence="1 5">Belongs to the universal ribosomal protein uL29 family.</text>
</comment>
<dbReference type="GO" id="GO:0006412">
    <property type="term" value="P:translation"/>
    <property type="evidence" value="ECO:0007669"/>
    <property type="project" value="UniProtKB-UniRule"/>
</dbReference>
<reference evidence="6 7" key="1">
    <citation type="submission" date="2019-01" db="EMBL/GenBank/DDBJ databases">
        <authorList>
            <person name="Zhang S."/>
        </authorList>
    </citation>
    <scope>NUCLEOTIDE SEQUENCE [LARGE SCALE GENOMIC DNA]</scope>
    <source>
        <strain evidence="6 7">1626</strain>
    </source>
</reference>
<dbReference type="Pfam" id="PF00831">
    <property type="entry name" value="Ribosomal_L29"/>
    <property type="match status" value="1"/>
</dbReference>
<evidence type="ECO:0000313" key="7">
    <source>
        <dbReference type="Proteomes" id="UP000298681"/>
    </source>
</evidence>
<dbReference type="InterPro" id="IPR018254">
    <property type="entry name" value="Ribosomal_uL29_CS"/>
</dbReference>
<evidence type="ECO:0000256" key="2">
    <source>
        <dbReference type="ARBA" id="ARBA00022980"/>
    </source>
</evidence>
<dbReference type="FunFam" id="1.10.287.310:FF:000001">
    <property type="entry name" value="50S ribosomal protein L29"/>
    <property type="match status" value="1"/>
</dbReference>
<dbReference type="InterPro" id="IPR050063">
    <property type="entry name" value="Ribosomal_protein_uL29"/>
</dbReference>
<organism evidence="6 7">
    <name type="scientific">Luteimonas yindakuii</name>
    <dbReference type="NCBI Taxonomy" id="2565782"/>
    <lineage>
        <taxon>Bacteria</taxon>
        <taxon>Pseudomonadati</taxon>
        <taxon>Pseudomonadota</taxon>
        <taxon>Gammaproteobacteria</taxon>
        <taxon>Lysobacterales</taxon>
        <taxon>Lysobacteraceae</taxon>
        <taxon>Luteimonas</taxon>
    </lineage>
</organism>
<protein>
    <recommendedName>
        <fullName evidence="4 5">Large ribosomal subunit protein uL29</fullName>
    </recommendedName>
</protein>
<dbReference type="PANTHER" id="PTHR10916">
    <property type="entry name" value="60S RIBOSOMAL PROTEIN L35/50S RIBOSOMAL PROTEIN L29"/>
    <property type="match status" value="1"/>
</dbReference>
<comment type="caution">
    <text evidence="6">The sequence shown here is derived from an EMBL/GenBank/DDBJ whole genome shotgun (WGS) entry which is preliminary data.</text>
</comment>
<evidence type="ECO:0000313" key="6">
    <source>
        <dbReference type="EMBL" id="TKS54593.1"/>
    </source>
</evidence>
<accession>A0A4Z1REK1</accession>
<proteinExistence type="inferred from homology"/>
<evidence type="ECO:0000256" key="1">
    <source>
        <dbReference type="ARBA" id="ARBA00009254"/>
    </source>
</evidence>
<dbReference type="SUPFAM" id="SSF46561">
    <property type="entry name" value="Ribosomal protein L29 (L29p)"/>
    <property type="match status" value="1"/>
</dbReference>
<dbReference type="Gene3D" id="1.10.287.310">
    <property type="match status" value="1"/>
</dbReference>
<dbReference type="HAMAP" id="MF_00374">
    <property type="entry name" value="Ribosomal_uL29"/>
    <property type="match status" value="1"/>
</dbReference>
<evidence type="ECO:0000256" key="4">
    <source>
        <dbReference type="ARBA" id="ARBA00035204"/>
    </source>
</evidence>
<dbReference type="PROSITE" id="PS00579">
    <property type="entry name" value="RIBOSOMAL_L29"/>
    <property type="match status" value="1"/>
</dbReference>
<dbReference type="GO" id="GO:0022625">
    <property type="term" value="C:cytosolic large ribosomal subunit"/>
    <property type="evidence" value="ECO:0007669"/>
    <property type="project" value="TreeGrafter"/>
</dbReference>
<dbReference type="CDD" id="cd00427">
    <property type="entry name" value="Ribosomal_L29_HIP"/>
    <property type="match status" value="1"/>
</dbReference>
<keyword evidence="2 5" id="KW-0689">Ribosomal protein</keyword>
<dbReference type="RefSeq" id="WP_134673962.1">
    <property type="nucleotide sequence ID" value="NZ_CP039383.2"/>
</dbReference>
<dbReference type="OrthoDB" id="9815192at2"/>
<evidence type="ECO:0000256" key="5">
    <source>
        <dbReference type="HAMAP-Rule" id="MF_00374"/>
    </source>
</evidence>
<name>A0A4Z1REK1_9GAMM</name>
<dbReference type="EMBL" id="SPUH01000001">
    <property type="protein sequence ID" value="TKS54593.1"/>
    <property type="molecule type" value="Genomic_DNA"/>
</dbReference>
<dbReference type="InterPro" id="IPR001854">
    <property type="entry name" value="Ribosomal_uL29"/>
</dbReference>
<dbReference type="InterPro" id="IPR036049">
    <property type="entry name" value="Ribosomal_uL29_sf"/>
</dbReference>
<sequence length="67" mass="7675">MATIKELREKSVDDLKSHLLELHKEQFSLRMQKATGQLAKSHEARRVRREIARVHTVIGQLDAGAKN</sequence>
<dbReference type="AlphaFoldDB" id="A0A4Z1REK1"/>
<evidence type="ECO:0000256" key="3">
    <source>
        <dbReference type="ARBA" id="ARBA00023274"/>
    </source>
</evidence>